<dbReference type="AlphaFoldDB" id="A0A8B7YIX5"/>
<gene>
    <name evidence="2" type="primary">LOC110980210</name>
</gene>
<dbReference type="KEGG" id="aplc:110980210"/>
<sequence>MSSLPTCFSEFIPVLSAHSQKSFSWRMNKVKKVVIFDKDGTLINIHVQWAPWIRKVIASIESKTNLAISAEAFGALSFDDEAGKILPGVLGEGTVEMIRDCLSSILQKVGSIPQCQADQIVDECLEACSSLKSGVIQPLGDVRGMFRRLKRRGYQIAINTSDSRAVTLRTLHMLGVSKLVDAVVCGDDIGMIAKPHPVSAYSICAQLDVWPKNAIMVGDSPCDVQLGTNAKLGCAIGVLTGIASRQALETDGQVVVENVTEAVDMILSNRT</sequence>
<organism evidence="1 2">
    <name type="scientific">Acanthaster planci</name>
    <name type="common">Crown-of-thorns starfish</name>
    <dbReference type="NCBI Taxonomy" id="133434"/>
    <lineage>
        <taxon>Eukaryota</taxon>
        <taxon>Metazoa</taxon>
        <taxon>Echinodermata</taxon>
        <taxon>Eleutherozoa</taxon>
        <taxon>Asterozoa</taxon>
        <taxon>Asteroidea</taxon>
        <taxon>Valvatacea</taxon>
        <taxon>Valvatida</taxon>
        <taxon>Acanthasteridae</taxon>
        <taxon>Acanthaster</taxon>
    </lineage>
</organism>
<dbReference type="Gene3D" id="3.40.50.1000">
    <property type="entry name" value="HAD superfamily/HAD-like"/>
    <property type="match status" value="1"/>
</dbReference>
<dbReference type="Pfam" id="PF00702">
    <property type="entry name" value="Hydrolase"/>
    <property type="match status" value="1"/>
</dbReference>
<dbReference type="SUPFAM" id="SSF56784">
    <property type="entry name" value="HAD-like"/>
    <property type="match status" value="1"/>
</dbReference>
<dbReference type="Proteomes" id="UP000694845">
    <property type="component" value="Unplaced"/>
</dbReference>
<dbReference type="RefSeq" id="XP_022092355.1">
    <property type="nucleotide sequence ID" value="XM_022236663.1"/>
</dbReference>
<reference evidence="2" key="1">
    <citation type="submission" date="2025-08" db="UniProtKB">
        <authorList>
            <consortium name="RefSeq"/>
        </authorList>
    </citation>
    <scope>IDENTIFICATION</scope>
</reference>
<dbReference type="InterPro" id="IPR023214">
    <property type="entry name" value="HAD_sf"/>
</dbReference>
<evidence type="ECO:0000313" key="1">
    <source>
        <dbReference type="Proteomes" id="UP000694845"/>
    </source>
</evidence>
<dbReference type="PANTHER" id="PTHR43434">
    <property type="entry name" value="PHOSPHOGLYCOLATE PHOSPHATASE"/>
    <property type="match status" value="1"/>
</dbReference>
<dbReference type="Gene3D" id="1.10.150.240">
    <property type="entry name" value="Putative phosphatase, domain 2"/>
    <property type="match status" value="1"/>
</dbReference>
<protein>
    <submittedName>
        <fullName evidence="2">Uncharacterized protein LOC110980210</fullName>
    </submittedName>
</protein>
<dbReference type="SFLD" id="SFLDG01129">
    <property type="entry name" value="C1.5:_HAD__Beta-PGM__Phosphata"/>
    <property type="match status" value="1"/>
</dbReference>
<dbReference type="InterPro" id="IPR023198">
    <property type="entry name" value="PGP-like_dom2"/>
</dbReference>
<dbReference type="SFLD" id="SFLDS00003">
    <property type="entry name" value="Haloacid_Dehalogenase"/>
    <property type="match status" value="1"/>
</dbReference>
<dbReference type="InterPro" id="IPR050155">
    <property type="entry name" value="HAD-like_hydrolase_sf"/>
</dbReference>
<keyword evidence="1" id="KW-1185">Reference proteome</keyword>
<accession>A0A8B7YIX5</accession>
<evidence type="ECO:0000313" key="2">
    <source>
        <dbReference type="RefSeq" id="XP_022092355.1"/>
    </source>
</evidence>
<dbReference type="PANTHER" id="PTHR43434:SF22">
    <property type="entry name" value="PHOSPHOGLYCOLATE PHOSPHATASE"/>
    <property type="match status" value="1"/>
</dbReference>
<dbReference type="GeneID" id="110980210"/>
<dbReference type="GO" id="GO:0008967">
    <property type="term" value="F:phosphoglycolate phosphatase activity"/>
    <property type="evidence" value="ECO:0007669"/>
    <property type="project" value="TreeGrafter"/>
</dbReference>
<dbReference type="GO" id="GO:0006281">
    <property type="term" value="P:DNA repair"/>
    <property type="evidence" value="ECO:0007669"/>
    <property type="project" value="TreeGrafter"/>
</dbReference>
<name>A0A8B7YIX5_ACAPL</name>
<proteinExistence type="predicted"/>
<dbReference type="OrthoDB" id="269227at2759"/>
<dbReference type="OMA" id="GDNNHDL"/>
<dbReference type="InterPro" id="IPR036412">
    <property type="entry name" value="HAD-like_sf"/>
</dbReference>